<proteinExistence type="predicted"/>
<protein>
    <submittedName>
        <fullName evidence="2">Peptidase inhibitor I78 family protein</fullName>
    </submittedName>
</protein>
<gene>
    <name evidence="2" type="ORF">SAMN04489858_103167</name>
</gene>
<feature type="signal peptide" evidence="1">
    <location>
        <begin position="1"/>
        <end position="18"/>
    </location>
</feature>
<sequence>MYLRMSILGIGLAVAACAAEEPAGPRICSPSAYQALVGQNIGAVTLPAELPQRIIIPGDDLKPPRDARRLNIFVDEKGWILRVVCG</sequence>
<dbReference type="PROSITE" id="PS51257">
    <property type="entry name" value="PROKAR_LIPOPROTEIN"/>
    <property type="match status" value="1"/>
</dbReference>
<dbReference type="Gene3D" id="3.30.10.10">
    <property type="entry name" value="Trypsin Inhibitor V, subunit A"/>
    <property type="match status" value="1"/>
</dbReference>
<evidence type="ECO:0000313" key="3">
    <source>
        <dbReference type="Proteomes" id="UP000199180"/>
    </source>
</evidence>
<dbReference type="EMBL" id="FOHO01000003">
    <property type="protein sequence ID" value="SET14277.1"/>
    <property type="molecule type" value="Genomic_DNA"/>
</dbReference>
<feature type="chain" id="PRO_5011680752" evidence="1">
    <location>
        <begin position="19"/>
        <end position="86"/>
    </location>
</feature>
<dbReference type="STRING" id="364199.SAMN04489858_103167"/>
<organism evidence="2 3">
    <name type="scientific">Paracoccus homiensis</name>
    <dbReference type="NCBI Taxonomy" id="364199"/>
    <lineage>
        <taxon>Bacteria</taxon>
        <taxon>Pseudomonadati</taxon>
        <taxon>Pseudomonadota</taxon>
        <taxon>Alphaproteobacteria</taxon>
        <taxon>Rhodobacterales</taxon>
        <taxon>Paracoccaceae</taxon>
        <taxon>Paracoccus</taxon>
    </lineage>
</organism>
<name>A0A1I0C4K5_9RHOB</name>
<accession>A0A1I0C4K5</accession>
<keyword evidence="3" id="KW-1185">Reference proteome</keyword>
<evidence type="ECO:0000256" key="1">
    <source>
        <dbReference type="SAM" id="SignalP"/>
    </source>
</evidence>
<keyword evidence="1" id="KW-0732">Signal</keyword>
<dbReference type="Proteomes" id="UP000199180">
    <property type="component" value="Unassembled WGS sequence"/>
</dbReference>
<evidence type="ECO:0000313" key="2">
    <source>
        <dbReference type="EMBL" id="SET14277.1"/>
    </source>
</evidence>
<dbReference type="RefSeq" id="WP_090733125.1">
    <property type="nucleotide sequence ID" value="NZ_FOHO01000003.1"/>
</dbReference>
<reference evidence="2 3" key="1">
    <citation type="submission" date="2016-10" db="EMBL/GenBank/DDBJ databases">
        <authorList>
            <person name="de Groot N.N."/>
        </authorList>
    </citation>
    <scope>NUCLEOTIDE SEQUENCE [LARGE SCALE GENOMIC DNA]</scope>
    <source>
        <strain evidence="2 3">DSM 17862</strain>
    </source>
</reference>
<dbReference type="AlphaFoldDB" id="A0A1I0C4K5"/>